<dbReference type="InterPro" id="IPR041472">
    <property type="entry name" value="BL00235/CARNS1_N"/>
</dbReference>
<proteinExistence type="predicted"/>
<evidence type="ECO:0000256" key="4">
    <source>
        <dbReference type="PROSITE-ProRule" id="PRU00409"/>
    </source>
</evidence>
<dbReference type="Gene3D" id="3.40.50.20">
    <property type="match status" value="1"/>
</dbReference>
<dbReference type="Pfam" id="PF13535">
    <property type="entry name" value="ATP-grasp_4"/>
    <property type="match status" value="1"/>
</dbReference>
<dbReference type="InterPro" id="IPR052032">
    <property type="entry name" value="ATP-dep_AA_Ligase"/>
</dbReference>
<organism evidence="6 7">
    <name type="scientific">Nocardiopsis algeriensis</name>
    <dbReference type="NCBI Taxonomy" id="1478215"/>
    <lineage>
        <taxon>Bacteria</taxon>
        <taxon>Bacillati</taxon>
        <taxon>Actinomycetota</taxon>
        <taxon>Actinomycetes</taxon>
        <taxon>Streptosporangiales</taxon>
        <taxon>Nocardiopsidaceae</taxon>
        <taxon>Nocardiopsis</taxon>
    </lineage>
</organism>
<keyword evidence="2 4" id="KW-0547">Nucleotide-binding</keyword>
<dbReference type="InterPro" id="IPR011761">
    <property type="entry name" value="ATP-grasp"/>
</dbReference>
<keyword evidence="3 4" id="KW-0067">ATP-binding</keyword>
<sequence length="409" mass="42233">MSATPPNPDRLVLVESNTTGSGRDFCDRARARGLEPLLLTRDPDRYPYVREDAVPVRVIDTADPEAVLRECRSLGARAAGVTSSSEYHVATAAAAARTLGLPAPDAEAVSRCRDKAAQRRALARAGVPGPVFHEVRSAAEGAALAREAGGTVVVKPVLGSGSDGVRACTGPAETAAALAPLLRGEPGRALVEEYLDGPEYSVETFDDRVVGITAKHLGAPPLFLETGHEYPAPLPAGVEQAVAETALEALHALGLGWGPAHVELRLTAAGPRIVEVNPRLAGGMIPTLVRAATGIDLVAAAVARAVGEPPATAPVRGGAAAIRFLFAERSGTVALVSRDGARTSPGVVRAAVTVREGDRVEVTHTFRDRIGHVVAAADHPETAARRAEHALGLLGVLVASEGEVTVPAD</sequence>
<dbReference type="Pfam" id="PF18130">
    <property type="entry name" value="ATPgrasp_N"/>
    <property type="match status" value="1"/>
</dbReference>
<dbReference type="GO" id="GO:0005524">
    <property type="term" value="F:ATP binding"/>
    <property type="evidence" value="ECO:0007669"/>
    <property type="project" value="UniProtKB-UniRule"/>
</dbReference>
<evidence type="ECO:0000256" key="2">
    <source>
        <dbReference type="ARBA" id="ARBA00022741"/>
    </source>
</evidence>
<dbReference type="SMART" id="SM01209">
    <property type="entry name" value="GARS_A"/>
    <property type="match status" value="1"/>
</dbReference>
<name>A0A841II36_9ACTN</name>
<keyword evidence="6" id="KW-0456">Lyase</keyword>
<evidence type="ECO:0000256" key="3">
    <source>
        <dbReference type="ARBA" id="ARBA00022840"/>
    </source>
</evidence>
<dbReference type="GO" id="GO:0004056">
    <property type="term" value="F:argininosuccinate lyase activity"/>
    <property type="evidence" value="ECO:0007669"/>
    <property type="project" value="UniProtKB-EC"/>
</dbReference>
<comment type="caution">
    <text evidence="6">The sequence shown here is derived from an EMBL/GenBank/DDBJ whole genome shotgun (WGS) entry which is preliminary data.</text>
</comment>
<dbReference type="Proteomes" id="UP000536604">
    <property type="component" value="Unassembled WGS sequence"/>
</dbReference>
<reference evidence="6 7" key="1">
    <citation type="submission" date="2020-08" db="EMBL/GenBank/DDBJ databases">
        <title>Genomic Encyclopedia of Type Strains, Phase III (KMG-III): the genomes of soil and plant-associated and newly described type strains.</title>
        <authorList>
            <person name="Whitman W."/>
        </authorList>
    </citation>
    <scope>NUCLEOTIDE SEQUENCE [LARGE SCALE GENOMIC DNA]</scope>
    <source>
        <strain evidence="6 7">CECT 8712</strain>
    </source>
</reference>
<dbReference type="PANTHER" id="PTHR43585">
    <property type="entry name" value="FUMIPYRROLE BIOSYNTHESIS PROTEIN C"/>
    <property type="match status" value="1"/>
</dbReference>
<dbReference type="InterPro" id="IPR040570">
    <property type="entry name" value="LAL_C2"/>
</dbReference>
<dbReference type="GO" id="GO:0016874">
    <property type="term" value="F:ligase activity"/>
    <property type="evidence" value="ECO:0007669"/>
    <property type="project" value="UniProtKB-KW"/>
</dbReference>
<protein>
    <submittedName>
        <fullName evidence="6">Argininosuccinate lyase</fullName>
        <ecNumber evidence="6">4.3.2.1</ecNumber>
    </submittedName>
</protein>
<dbReference type="GO" id="GO:0046872">
    <property type="term" value="F:metal ion binding"/>
    <property type="evidence" value="ECO:0007669"/>
    <property type="project" value="InterPro"/>
</dbReference>
<dbReference type="Pfam" id="PF18603">
    <property type="entry name" value="LAL_C2"/>
    <property type="match status" value="1"/>
</dbReference>
<accession>A0A841II36</accession>
<feature type="domain" description="ATP-grasp" evidence="5">
    <location>
        <begin position="119"/>
        <end position="306"/>
    </location>
</feature>
<dbReference type="PANTHER" id="PTHR43585:SF2">
    <property type="entry name" value="ATP-GRASP ENZYME FSQD"/>
    <property type="match status" value="1"/>
</dbReference>
<keyword evidence="1" id="KW-0436">Ligase</keyword>
<evidence type="ECO:0000259" key="5">
    <source>
        <dbReference type="PROSITE" id="PS50975"/>
    </source>
</evidence>
<gene>
    <name evidence="6" type="ORF">FHS13_000357</name>
</gene>
<evidence type="ECO:0000313" key="6">
    <source>
        <dbReference type="EMBL" id="MBB6118429.1"/>
    </source>
</evidence>
<dbReference type="EMBL" id="JACHJO010000001">
    <property type="protein sequence ID" value="MBB6118429.1"/>
    <property type="molecule type" value="Genomic_DNA"/>
</dbReference>
<dbReference type="SUPFAM" id="SSF56059">
    <property type="entry name" value="Glutathione synthetase ATP-binding domain-like"/>
    <property type="match status" value="1"/>
</dbReference>
<dbReference type="Gene3D" id="3.30.470.20">
    <property type="entry name" value="ATP-grasp fold, B domain"/>
    <property type="match status" value="1"/>
</dbReference>
<dbReference type="RefSeq" id="WP_184286283.1">
    <property type="nucleotide sequence ID" value="NZ_JACHJO010000001.1"/>
</dbReference>
<dbReference type="PROSITE" id="PS50975">
    <property type="entry name" value="ATP_GRASP"/>
    <property type="match status" value="1"/>
</dbReference>
<keyword evidence="7" id="KW-1185">Reference proteome</keyword>
<evidence type="ECO:0000313" key="7">
    <source>
        <dbReference type="Proteomes" id="UP000536604"/>
    </source>
</evidence>
<dbReference type="AlphaFoldDB" id="A0A841II36"/>
<dbReference type="EC" id="4.3.2.1" evidence="6"/>
<evidence type="ECO:0000256" key="1">
    <source>
        <dbReference type="ARBA" id="ARBA00022598"/>
    </source>
</evidence>